<evidence type="ECO:0000313" key="3">
    <source>
        <dbReference type="EMBL" id="OXM58968.1"/>
    </source>
</evidence>
<dbReference type="Proteomes" id="UP000215223">
    <property type="component" value="Unassembled WGS sequence"/>
</dbReference>
<dbReference type="EMBL" id="NMQT01000002">
    <property type="protein sequence ID" value="OXM58968.1"/>
    <property type="molecule type" value="Genomic_DNA"/>
</dbReference>
<keyword evidence="3" id="KW-0255">Endonuclease</keyword>
<dbReference type="PANTHER" id="PTHR24094">
    <property type="entry name" value="SECRETED PROTEIN"/>
    <property type="match status" value="1"/>
</dbReference>
<dbReference type="Pfam" id="PF07510">
    <property type="entry name" value="GmrSD_C"/>
    <property type="match status" value="1"/>
</dbReference>
<keyword evidence="4" id="KW-1185">Reference proteome</keyword>
<evidence type="ECO:0000313" key="4">
    <source>
        <dbReference type="Proteomes" id="UP000215223"/>
    </source>
</evidence>
<comment type="caution">
    <text evidence="3">The sequence shown here is derived from an EMBL/GenBank/DDBJ whole genome shotgun (WGS) entry which is preliminary data.</text>
</comment>
<dbReference type="InterPro" id="IPR011089">
    <property type="entry name" value="GmrSD_C"/>
</dbReference>
<dbReference type="GO" id="GO:0004519">
    <property type="term" value="F:endonuclease activity"/>
    <property type="evidence" value="ECO:0007669"/>
    <property type="project" value="UniProtKB-KW"/>
</dbReference>
<keyword evidence="3" id="KW-0540">Nuclease</keyword>
<protein>
    <submittedName>
        <fullName evidence="3">HNH endonuclease</fullName>
    </submittedName>
</protein>
<feature type="compositionally biased region" description="Polar residues" evidence="1">
    <location>
        <begin position="38"/>
        <end position="49"/>
    </location>
</feature>
<evidence type="ECO:0000259" key="2">
    <source>
        <dbReference type="Pfam" id="PF07510"/>
    </source>
</evidence>
<dbReference type="OrthoDB" id="5196645at2"/>
<reference evidence="3 4" key="1">
    <citation type="submission" date="2017-07" db="EMBL/GenBank/DDBJ databases">
        <title>Amycolatopsis thailandensis Genome sequencing and assembly.</title>
        <authorList>
            <person name="Kaur N."/>
            <person name="Mayilraj S."/>
        </authorList>
    </citation>
    <scope>NUCLEOTIDE SEQUENCE [LARGE SCALE GENOMIC DNA]</scope>
    <source>
        <strain evidence="3 4">JCM 16380</strain>
    </source>
</reference>
<evidence type="ECO:0000256" key="1">
    <source>
        <dbReference type="SAM" id="MobiDB-lite"/>
    </source>
</evidence>
<feature type="region of interest" description="Disordered" evidence="1">
    <location>
        <begin position="36"/>
        <end position="58"/>
    </location>
</feature>
<dbReference type="AlphaFoldDB" id="A0A229SJB9"/>
<gene>
    <name evidence="3" type="ORF">CFP71_00350</name>
</gene>
<feature type="domain" description="GmrSD restriction endonucleases C-terminal" evidence="2">
    <location>
        <begin position="124"/>
        <end position="219"/>
    </location>
</feature>
<proteinExistence type="predicted"/>
<sequence>MATRTRQMTTAQRLLLLISLAAVVLVGIWLVTGKGSALQPSQPTSSNTVGAADARKQLDELTVAPRGSMDGYDRKKYPHWDNQGNNCNTREFVLKRDGKDVKAGSDCAPTSGSWTSIYDGETWTKPTDVDIDHMVPLAQSWVSGAKSWTDEKRRQFANDLTRPQLFAVTDNVNQEKSDKAPDQWKPPLVSFWCTYATDWITVKHYYGLTITTQEKSALGDMLGRC</sequence>
<accession>A0A229SJB9</accession>
<keyword evidence="3" id="KW-0378">Hydrolase</keyword>
<organism evidence="3 4">
    <name type="scientific">Amycolatopsis thailandensis</name>
    <dbReference type="NCBI Taxonomy" id="589330"/>
    <lineage>
        <taxon>Bacteria</taxon>
        <taxon>Bacillati</taxon>
        <taxon>Actinomycetota</taxon>
        <taxon>Actinomycetes</taxon>
        <taxon>Pseudonocardiales</taxon>
        <taxon>Pseudonocardiaceae</taxon>
        <taxon>Amycolatopsis</taxon>
    </lineage>
</organism>
<name>A0A229SJB9_9PSEU</name>
<dbReference type="PANTHER" id="PTHR24094:SF15">
    <property type="entry name" value="AMP-DEPENDENT SYNTHETASE_LIGASE DOMAIN-CONTAINING PROTEIN-RELATED"/>
    <property type="match status" value="1"/>
</dbReference>